<name>A0A917WN98_9ACTN</name>
<dbReference type="InterPro" id="IPR013249">
    <property type="entry name" value="RNA_pol_sigma70_r4_t2"/>
</dbReference>
<comment type="similarity">
    <text evidence="1">Belongs to the sigma-70 factor family. ECF subfamily.</text>
</comment>
<organism evidence="7 8">
    <name type="scientific">Dactylosporangium sucinum</name>
    <dbReference type="NCBI Taxonomy" id="1424081"/>
    <lineage>
        <taxon>Bacteria</taxon>
        <taxon>Bacillati</taxon>
        <taxon>Actinomycetota</taxon>
        <taxon>Actinomycetes</taxon>
        <taxon>Micromonosporales</taxon>
        <taxon>Micromonosporaceae</taxon>
        <taxon>Dactylosporangium</taxon>
    </lineage>
</organism>
<protein>
    <submittedName>
        <fullName evidence="7">DNA-directed RNA polymerase sigma-70 factor</fullName>
    </submittedName>
</protein>
<dbReference type="InterPro" id="IPR036388">
    <property type="entry name" value="WH-like_DNA-bd_sf"/>
</dbReference>
<dbReference type="Proteomes" id="UP000642070">
    <property type="component" value="Unassembled WGS sequence"/>
</dbReference>
<evidence type="ECO:0000313" key="7">
    <source>
        <dbReference type="EMBL" id="GGM16007.1"/>
    </source>
</evidence>
<dbReference type="GO" id="GO:0003677">
    <property type="term" value="F:DNA binding"/>
    <property type="evidence" value="ECO:0007669"/>
    <property type="project" value="UniProtKB-KW"/>
</dbReference>
<evidence type="ECO:0000256" key="1">
    <source>
        <dbReference type="ARBA" id="ARBA00010641"/>
    </source>
</evidence>
<dbReference type="GO" id="GO:0016987">
    <property type="term" value="F:sigma factor activity"/>
    <property type="evidence" value="ECO:0007669"/>
    <property type="project" value="UniProtKB-KW"/>
</dbReference>
<keyword evidence="8" id="KW-1185">Reference proteome</keyword>
<dbReference type="RefSeq" id="WP_190249130.1">
    <property type="nucleotide sequence ID" value="NZ_BMPI01000006.1"/>
</dbReference>
<dbReference type="InterPro" id="IPR013325">
    <property type="entry name" value="RNA_pol_sigma_r2"/>
</dbReference>
<reference evidence="7" key="2">
    <citation type="submission" date="2020-09" db="EMBL/GenBank/DDBJ databases">
        <authorList>
            <person name="Sun Q."/>
            <person name="Ohkuma M."/>
        </authorList>
    </citation>
    <scope>NUCLEOTIDE SEQUENCE</scope>
    <source>
        <strain evidence="7">JCM 19831</strain>
    </source>
</reference>
<accession>A0A917WN98</accession>
<evidence type="ECO:0000256" key="4">
    <source>
        <dbReference type="ARBA" id="ARBA00023125"/>
    </source>
</evidence>
<keyword evidence="7" id="KW-0240">DNA-directed RNA polymerase</keyword>
<dbReference type="CDD" id="cd06171">
    <property type="entry name" value="Sigma70_r4"/>
    <property type="match status" value="1"/>
</dbReference>
<gene>
    <name evidence="7" type="ORF">GCM10007977_016570</name>
</gene>
<dbReference type="EMBL" id="BMPI01000006">
    <property type="protein sequence ID" value="GGM16007.1"/>
    <property type="molecule type" value="Genomic_DNA"/>
</dbReference>
<evidence type="ECO:0000259" key="6">
    <source>
        <dbReference type="Pfam" id="PF08281"/>
    </source>
</evidence>
<dbReference type="PANTHER" id="PTHR43133">
    <property type="entry name" value="RNA POLYMERASE ECF-TYPE SIGMA FACTO"/>
    <property type="match status" value="1"/>
</dbReference>
<evidence type="ECO:0000313" key="8">
    <source>
        <dbReference type="Proteomes" id="UP000642070"/>
    </source>
</evidence>
<comment type="caution">
    <text evidence="7">The sequence shown here is derived from an EMBL/GenBank/DDBJ whole genome shotgun (WGS) entry which is preliminary data.</text>
</comment>
<feature type="domain" description="RNA polymerase sigma factor 70 region 4 type 2" evidence="6">
    <location>
        <begin position="110"/>
        <end position="159"/>
    </location>
</feature>
<dbReference type="InterPro" id="IPR039425">
    <property type="entry name" value="RNA_pol_sigma-70-like"/>
</dbReference>
<evidence type="ECO:0000256" key="5">
    <source>
        <dbReference type="ARBA" id="ARBA00023163"/>
    </source>
</evidence>
<dbReference type="PANTHER" id="PTHR43133:SF50">
    <property type="entry name" value="ECF RNA POLYMERASE SIGMA FACTOR SIGM"/>
    <property type="match status" value="1"/>
</dbReference>
<keyword evidence="5" id="KW-0804">Transcription</keyword>
<keyword evidence="3" id="KW-0731">Sigma factor</keyword>
<keyword evidence="2" id="KW-0805">Transcription regulation</keyword>
<dbReference type="Pfam" id="PF08281">
    <property type="entry name" value="Sigma70_r4_2"/>
    <property type="match status" value="1"/>
</dbReference>
<dbReference type="SUPFAM" id="SSF88946">
    <property type="entry name" value="Sigma2 domain of RNA polymerase sigma factors"/>
    <property type="match status" value="1"/>
</dbReference>
<dbReference type="GO" id="GO:0000428">
    <property type="term" value="C:DNA-directed RNA polymerase complex"/>
    <property type="evidence" value="ECO:0007669"/>
    <property type="project" value="UniProtKB-KW"/>
</dbReference>
<evidence type="ECO:0000256" key="3">
    <source>
        <dbReference type="ARBA" id="ARBA00023082"/>
    </source>
</evidence>
<evidence type="ECO:0000256" key="2">
    <source>
        <dbReference type="ARBA" id="ARBA00023015"/>
    </source>
</evidence>
<keyword evidence="4" id="KW-0238">DNA-binding</keyword>
<dbReference type="InterPro" id="IPR013324">
    <property type="entry name" value="RNA_pol_sigma_r3/r4-like"/>
</dbReference>
<dbReference type="AlphaFoldDB" id="A0A917WN98"/>
<dbReference type="Gene3D" id="1.10.1740.10">
    <property type="match status" value="1"/>
</dbReference>
<dbReference type="SUPFAM" id="SSF88659">
    <property type="entry name" value="Sigma3 and sigma4 domains of RNA polymerase sigma factors"/>
    <property type="match status" value="1"/>
</dbReference>
<dbReference type="Gene3D" id="1.10.10.10">
    <property type="entry name" value="Winged helix-like DNA-binding domain superfamily/Winged helix DNA-binding domain"/>
    <property type="match status" value="1"/>
</dbReference>
<sequence>MRVRTVGAPTITGITDFEAFYRAEADRLYRALAVTLGDPHLAREAADEAMARTYARWSQVRDHENPGGWAFRVGLNWATSWWRKVRRERPLPPPDLADPAAQESGDRHALTALHRLPLPQRTVIVCRVLLDLSTVETAAVLGIAEGTVKSRMARGLAELRRVLGEER</sequence>
<dbReference type="GO" id="GO:0006352">
    <property type="term" value="P:DNA-templated transcription initiation"/>
    <property type="evidence" value="ECO:0007669"/>
    <property type="project" value="InterPro"/>
</dbReference>
<proteinExistence type="inferred from homology"/>
<reference evidence="7" key="1">
    <citation type="journal article" date="2014" name="Int. J. Syst. Evol. Microbiol.">
        <title>Complete genome sequence of Corynebacterium casei LMG S-19264T (=DSM 44701T), isolated from a smear-ripened cheese.</title>
        <authorList>
            <consortium name="US DOE Joint Genome Institute (JGI-PGF)"/>
            <person name="Walter F."/>
            <person name="Albersmeier A."/>
            <person name="Kalinowski J."/>
            <person name="Ruckert C."/>
        </authorList>
    </citation>
    <scope>NUCLEOTIDE SEQUENCE</scope>
    <source>
        <strain evidence="7">JCM 19831</strain>
    </source>
</reference>